<name>A0A4R9JSW0_9LEPT</name>
<sequence>MNLSKKAIGFFFLLGFFILCFFLTKMDAIKSFSDFSLFEWQTHLATQGKLYLPYTHSSLDPEYQFFPLPNLFFHLTKNNAHATFPNLYPILMSPLYLLFGVYGIQVAQFVLFLISIWIFFQTTKNEVLTLFLFFSSSIVLYIFLVHDTILVFFIEILVLFFYQKEKPFLTSLLTVIVIWMRPEMGFVFCFLPFLFPHSIPWKKYFFLCSVLFLLFALINFIFYHSFLPLRFLKNSQSQWNPEVGIYLLRLVWQQIPIFILFIFFLIWEWFHQTKNYLHIFLVCTTILVCFVSPNTGGHDTPRYLYGFIPLYLLSMENKNKKLTIHPVIVTFFLLLMSIYFTYGLHSQFKTLAKISKYQSNTLSEIASLKEKTIVVNNSDLSFILLPLLTQNKDILLLREEVSNSGFVNFLTKNQIPEFVFVEIPPSPYPIPDSLVSEDCQNHCIYQKRESNPLPNALLPISISRYLRSF</sequence>
<accession>A0A4R9JSW0</accession>
<gene>
    <name evidence="2" type="ORF">EHQ59_03215</name>
</gene>
<comment type="caution">
    <text evidence="2">The sequence shown here is derived from an EMBL/GenBank/DDBJ whole genome shotgun (WGS) entry which is preliminary data.</text>
</comment>
<feature type="transmembrane region" description="Helical" evidence="1">
    <location>
        <begin position="322"/>
        <end position="344"/>
    </location>
</feature>
<keyword evidence="1" id="KW-1133">Transmembrane helix</keyword>
<feature type="transmembrane region" description="Helical" evidence="1">
    <location>
        <begin position="132"/>
        <end position="162"/>
    </location>
</feature>
<dbReference type="RefSeq" id="WP_135617704.1">
    <property type="nucleotide sequence ID" value="NZ_RQGG01000009.1"/>
</dbReference>
<feature type="transmembrane region" description="Helical" evidence="1">
    <location>
        <begin position="95"/>
        <end position="120"/>
    </location>
</feature>
<evidence type="ECO:0000313" key="3">
    <source>
        <dbReference type="Proteomes" id="UP000297609"/>
    </source>
</evidence>
<feature type="transmembrane region" description="Helical" evidence="1">
    <location>
        <begin position="246"/>
        <end position="267"/>
    </location>
</feature>
<organism evidence="2 3">
    <name type="scientific">Leptospira kemamanensis</name>
    <dbReference type="NCBI Taxonomy" id="2484942"/>
    <lineage>
        <taxon>Bacteria</taxon>
        <taxon>Pseudomonadati</taxon>
        <taxon>Spirochaetota</taxon>
        <taxon>Spirochaetia</taxon>
        <taxon>Leptospirales</taxon>
        <taxon>Leptospiraceae</taxon>
        <taxon>Leptospira</taxon>
    </lineage>
</organism>
<feature type="transmembrane region" description="Helical" evidence="1">
    <location>
        <begin position="276"/>
        <end position="293"/>
    </location>
</feature>
<reference evidence="2" key="1">
    <citation type="journal article" date="2019" name="PLoS Negl. Trop. Dis.">
        <title>Revisiting the worldwide diversity of Leptospira species in the environment.</title>
        <authorList>
            <person name="Vincent A.T."/>
            <person name="Schiettekatte O."/>
            <person name="Bourhy P."/>
            <person name="Veyrier F.J."/>
            <person name="Picardeau M."/>
        </authorList>
    </citation>
    <scope>NUCLEOTIDE SEQUENCE [LARGE SCALE GENOMIC DNA]</scope>
    <source>
        <strain evidence="2">201702454</strain>
    </source>
</reference>
<dbReference type="Proteomes" id="UP000297609">
    <property type="component" value="Unassembled WGS sequence"/>
</dbReference>
<keyword evidence="3" id="KW-1185">Reference proteome</keyword>
<dbReference type="InterPro" id="IPR059217">
    <property type="entry name" value="LA3751_2-like"/>
</dbReference>
<dbReference type="EMBL" id="RQGG01000009">
    <property type="protein sequence ID" value="TGL55808.1"/>
    <property type="molecule type" value="Genomic_DNA"/>
</dbReference>
<keyword evidence="1" id="KW-0812">Transmembrane</keyword>
<feature type="transmembrane region" description="Helical" evidence="1">
    <location>
        <begin position="168"/>
        <end position="195"/>
    </location>
</feature>
<dbReference type="NCBIfam" id="NF047440">
    <property type="entry name" value="LA3751_2_3_fam"/>
    <property type="match status" value="1"/>
</dbReference>
<dbReference type="AlphaFoldDB" id="A0A4R9JSW0"/>
<protein>
    <recommendedName>
        <fullName evidence="4">DUF2079 domain-containing protein</fullName>
    </recommendedName>
</protein>
<feature type="transmembrane region" description="Helical" evidence="1">
    <location>
        <begin position="204"/>
        <end position="226"/>
    </location>
</feature>
<dbReference type="OrthoDB" id="321184at2"/>
<evidence type="ECO:0008006" key="4">
    <source>
        <dbReference type="Google" id="ProtNLM"/>
    </source>
</evidence>
<evidence type="ECO:0000313" key="2">
    <source>
        <dbReference type="EMBL" id="TGL55808.1"/>
    </source>
</evidence>
<evidence type="ECO:0000256" key="1">
    <source>
        <dbReference type="SAM" id="Phobius"/>
    </source>
</evidence>
<keyword evidence="1" id="KW-0472">Membrane</keyword>
<proteinExistence type="predicted"/>